<dbReference type="VEuPathDB" id="VectorBase:SSCA002954"/>
<evidence type="ECO:0000313" key="2">
    <source>
        <dbReference type="Proteomes" id="UP000616769"/>
    </source>
</evidence>
<dbReference type="AlphaFoldDB" id="A0A132AJP3"/>
<name>A0A132AJP3_SARSC</name>
<gene>
    <name evidence="1" type="ORF">QR98_0097820</name>
</gene>
<accession>A0A132AJP3</accession>
<dbReference type="Proteomes" id="UP000616769">
    <property type="component" value="Unassembled WGS sequence"/>
</dbReference>
<reference evidence="1 2" key="1">
    <citation type="journal article" date="2015" name="Parasit. Vectors">
        <title>Draft genome of the scabies mite.</title>
        <authorList>
            <person name="Rider S.D.Jr."/>
            <person name="Morgan M.S."/>
            <person name="Arlian L.G."/>
        </authorList>
    </citation>
    <scope>NUCLEOTIDE SEQUENCE [LARGE SCALE GENOMIC DNA]</scope>
    <source>
        <strain evidence="1">Arlian Lab</strain>
    </source>
</reference>
<dbReference type="EMBL" id="JXLN01016666">
    <property type="protein sequence ID" value="KPM11212.1"/>
    <property type="molecule type" value="Genomic_DNA"/>
</dbReference>
<evidence type="ECO:0000313" key="1">
    <source>
        <dbReference type="EMBL" id="KPM11212.1"/>
    </source>
</evidence>
<protein>
    <submittedName>
        <fullName evidence="1">Uncharacterized protein</fullName>
    </submittedName>
</protein>
<comment type="caution">
    <text evidence="1">The sequence shown here is derived from an EMBL/GenBank/DDBJ whole genome shotgun (WGS) entry which is preliminary data.</text>
</comment>
<sequence length="104" mass="11500">MPISCVSHTQATELLETGSLCTPDTQLPETAFLHTQLTELPNTACPTVKIQTTRIAHFYSHATELCKLLLSTPSIQILCEVLPSTTWLLKSCILRVPIPRLQNS</sequence>
<proteinExistence type="predicted"/>
<organism evidence="1 2">
    <name type="scientific">Sarcoptes scabiei</name>
    <name type="common">Itch mite</name>
    <name type="synonym">Acarus scabiei</name>
    <dbReference type="NCBI Taxonomy" id="52283"/>
    <lineage>
        <taxon>Eukaryota</taxon>
        <taxon>Metazoa</taxon>
        <taxon>Ecdysozoa</taxon>
        <taxon>Arthropoda</taxon>
        <taxon>Chelicerata</taxon>
        <taxon>Arachnida</taxon>
        <taxon>Acari</taxon>
        <taxon>Acariformes</taxon>
        <taxon>Sarcoptiformes</taxon>
        <taxon>Astigmata</taxon>
        <taxon>Psoroptidia</taxon>
        <taxon>Sarcoptoidea</taxon>
        <taxon>Sarcoptidae</taxon>
        <taxon>Sarcoptinae</taxon>
        <taxon>Sarcoptes</taxon>
    </lineage>
</organism>